<feature type="domain" description="RNA polymerase sigma factor 70 region 4 type 2" evidence="7">
    <location>
        <begin position="99"/>
        <end position="148"/>
    </location>
</feature>
<dbReference type="CDD" id="cd06171">
    <property type="entry name" value="Sigma70_r4"/>
    <property type="match status" value="1"/>
</dbReference>
<comment type="similarity">
    <text evidence="1">Belongs to the sigma-70 factor family. ECF subfamily.</text>
</comment>
<dbReference type="InterPro" id="IPR013325">
    <property type="entry name" value="RNA_pol_sigma_r2"/>
</dbReference>
<dbReference type="STRING" id="1307839.L21SP5_01978"/>
<dbReference type="Gene3D" id="1.10.10.10">
    <property type="entry name" value="Winged helix-like DNA-binding domain superfamily/Winged helix DNA-binding domain"/>
    <property type="match status" value="1"/>
</dbReference>
<dbReference type="GO" id="GO:0016987">
    <property type="term" value="F:sigma factor activity"/>
    <property type="evidence" value="ECO:0007669"/>
    <property type="project" value="UniProtKB-KW"/>
</dbReference>
<evidence type="ECO:0000259" key="7">
    <source>
        <dbReference type="Pfam" id="PF08281"/>
    </source>
</evidence>
<evidence type="ECO:0000256" key="3">
    <source>
        <dbReference type="ARBA" id="ARBA00023082"/>
    </source>
</evidence>
<dbReference type="InterPro" id="IPR007627">
    <property type="entry name" value="RNA_pol_sigma70_r2"/>
</dbReference>
<dbReference type="PATRIC" id="fig|1307839.3.peg.2089"/>
<sequence>MTTEEYNQSVDEYSDAVYRFMLKNTQNEELAKDIVQESFTKMWIKRKEIDGKKARSYLFSTAYHQMIDVYRKENRKDDFETVQEQNYAHDDQYSDLSEVLSEAVKKLPEIQRSVLMLRDYEGYSYQEIGEITKLNESQVKVYIYRARLYLKKYIGAMENVI</sequence>
<evidence type="ECO:0000256" key="4">
    <source>
        <dbReference type="ARBA" id="ARBA00023125"/>
    </source>
</evidence>
<dbReference type="GO" id="GO:0006352">
    <property type="term" value="P:DNA-templated transcription initiation"/>
    <property type="evidence" value="ECO:0007669"/>
    <property type="project" value="InterPro"/>
</dbReference>
<keyword evidence="9" id="KW-1185">Reference proteome</keyword>
<accession>A0A0S2I013</accession>
<reference evidence="8 9" key="1">
    <citation type="submission" date="2015-11" db="EMBL/GenBank/DDBJ databases">
        <title>Description and complete genome sequence of a novel strain predominating in hypersaline microbial mats and representing a new family of the Bacteriodetes phylum.</title>
        <authorList>
            <person name="Spring S."/>
            <person name="Bunk B."/>
            <person name="Sproer C."/>
            <person name="Klenk H.-P."/>
        </authorList>
    </citation>
    <scope>NUCLEOTIDE SEQUENCE [LARGE SCALE GENOMIC DNA]</scope>
    <source>
        <strain evidence="8 9">L21-Spi-D4</strain>
    </source>
</reference>
<dbReference type="InterPro" id="IPR014284">
    <property type="entry name" value="RNA_pol_sigma-70_dom"/>
</dbReference>
<dbReference type="SUPFAM" id="SSF88659">
    <property type="entry name" value="Sigma3 and sigma4 domains of RNA polymerase sigma factors"/>
    <property type="match status" value="1"/>
</dbReference>
<evidence type="ECO:0000256" key="2">
    <source>
        <dbReference type="ARBA" id="ARBA00023015"/>
    </source>
</evidence>
<keyword evidence="4" id="KW-0238">DNA-binding</keyword>
<dbReference type="NCBIfam" id="TIGR02937">
    <property type="entry name" value="sigma70-ECF"/>
    <property type="match status" value="1"/>
</dbReference>
<evidence type="ECO:0000313" key="9">
    <source>
        <dbReference type="Proteomes" id="UP000064893"/>
    </source>
</evidence>
<dbReference type="Gene3D" id="1.10.1740.10">
    <property type="match status" value="1"/>
</dbReference>
<dbReference type="InterPro" id="IPR039425">
    <property type="entry name" value="RNA_pol_sigma-70-like"/>
</dbReference>
<dbReference type="Proteomes" id="UP000064893">
    <property type="component" value="Chromosome"/>
</dbReference>
<feature type="domain" description="RNA polymerase sigma-70 region 2" evidence="6">
    <location>
        <begin position="10"/>
        <end position="75"/>
    </location>
</feature>
<gene>
    <name evidence="8" type="primary">ylaC_1</name>
    <name evidence="8" type="ORF">L21SP5_01978</name>
</gene>
<name>A0A0S2I013_9BACT</name>
<evidence type="ECO:0000256" key="1">
    <source>
        <dbReference type="ARBA" id="ARBA00010641"/>
    </source>
</evidence>
<dbReference type="EMBL" id="CP013118">
    <property type="protein sequence ID" value="ALO15617.1"/>
    <property type="molecule type" value="Genomic_DNA"/>
</dbReference>
<dbReference type="Pfam" id="PF08281">
    <property type="entry name" value="Sigma70_r4_2"/>
    <property type="match status" value="1"/>
</dbReference>
<dbReference type="InterPro" id="IPR013249">
    <property type="entry name" value="RNA_pol_sigma70_r4_t2"/>
</dbReference>
<dbReference type="RefSeq" id="WP_057953058.1">
    <property type="nucleotide sequence ID" value="NZ_CP013118.1"/>
</dbReference>
<keyword evidence="5" id="KW-0804">Transcription</keyword>
<protein>
    <submittedName>
        <fullName evidence="8">RNA polymerase sigma factor YlaC</fullName>
    </submittedName>
</protein>
<dbReference type="PANTHER" id="PTHR43133">
    <property type="entry name" value="RNA POLYMERASE ECF-TYPE SIGMA FACTO"/>
    <property type="match status" value="1"/>
</dbReference>
<dbReference type="InterPro" id="IPR013324">
    <property type="entry name" value="RNA_pol_sigma_r3/r4-like"/>
</dbReference>
<dbReference type="SUPFAM" id="SSF88946">
    <property type="entry name" value="Sigma2 domain of RNA polymerase sigma factors"/>
    <property type="match status" value="1"/>
</dbReference>
<keyword evidence="3" id="KW-0731">Sigma factor</keyword>
<evidence type="ECO:0000256" key="5">
    <source>
        <dbReference type="ARBA" id="ARBA00023163"/>
    </source>
</evidence>
<dbReference type="AlphaFoldDB" id="A0A0S2I013"/>
<dbReference type="KEGG" id="blq:L21SP5_01978"/>
<dbReference type="OrthoDB" id="670026at2"/>
<dbReference type="GO" id="GO:0003677">
    <property type="term" value="F:DNA binding"/>
    <property type="evidence" value="ECO:0007669"/>
    <property type="project" value="UniProtKB-KW"/>
</dbReference>
<dbReference type="PANTHER" id="PTHR43133:SF8">
    <property type="entry name" value="RNA POLYMERASE SIGMA FACTOR HI_1459-RELATED"/>
    <property type="match status" value="1"/>
</dbReference>
<keyword evidence="2" id="KW-0805">Transcription regulation</keyword>
<evidence type="ECO:0000313" key="8">
    <source>
        <dbReference type="EMBL" id="ALO15617.1"/>
    </source>
</evidence>
<dbReference type="Pfam" id="PF04542">
    <property type="entry name" value="Sigma70_r2"/>
    <property type="match status" value="1"/>
</dbReference>
<proteinExistence type="inferred from homology"/>
<evidence type="ECO:0000259" key="6">
    <source>
        <dbReference type="Pfam" id="PF04542"/>
    </source>
</evidence>
<dbReference type="InterPro" id="IPR036388">
    <property type="entry name" value="WH-like_DNA-bd_sf"/>
</dbReference>
<organism evidence="8 9">
    <name type="scientific">Salinivirga cyanobacteriivorans</name>
    <dbReference type="NCBI Taxonomy" id="1307839"/>
    <lineage>
        <taxon>Bacteria</taxon>
        <taxon>Pseudomonadati</taxon>
        <taxon>Bacteroidota</taxon>
        <taxon>Bacteroidia</taxon>
        <taxon>Bacteroidales</taxon>
        <taxon>Salinivirgaceae</taxon>
        <taxon>Salinivirga</taxon>
    </lineage>
</organism>